<dbReference type="InterPro" id="IPR037120">
    <property type="entry name" value="Haem_peroxidase_sf_animal"/>
</dbReference>
<organism evidence="7 8">
    <name type="scientific">Collybia nuda</name>
    <dbReference type="NCBI Taxonomy" id="64659"/>
    <lineage>
        <taxon>Eukaryota</taxon>
        <taxon>Fungi</taxon>
        <taxon>Dikarya</taxon>
        <taxon>Basidiomycota</taxon>
        <taxon>Agaricomycotina</taxon>
        <taxon>Agaricomycetes</taxon>
        <taxon>Agaricomycetidae</taxon>
        <taxon>Agaricales</taxon>
        <taxon>Tricholomatineae</taxon>
        <taxon>Clitocybaceae</taxon>
        <taxon>Collybia</taxon>
    </lineage>
</organism>
<proteinExistence type="predicted"/>
<keyword evidence="7" id="KW-0575">Peroxidase</keyword>
<keyword evidence="8" id="KW-1185">Reference proteome</keyword>
<dbReference type="SUPFAM" id="SSF48264">
    <property type="entry name" value="Cytochrome P450"/>
    <property type="match status" value="1"/>
</dbReference>
<evidence type="ECO:0000256" key="1">
    <source>
        <dbReference type="ARBA" id="ARBA00022617"/>
    </source>
</evidence>
<dbReference type="GO" id="GO:0005506">
    <property type="term" value="F:iron ion binding"/>
    <property type="evidence" value="ECO:0007669"/>
    <property type="project" value="InterPro"/>
</dbReference>
<feature type="binding site" description="axial binding residue" evidence="6">
    <location>
        <position position="385"/>
    </location>
    <ligand>
        <name>heme b</name>
        <dbReference type="ChEBI" id="CHEBI:60344"/>
    </ligand>
    <ligandPart>
        <name>Fe</name>
        <dbReference type="ChEBI" id="CHEBI:18248"/>
    </ligandPart>
</feature>
<evidence type="ECO:0000313" key="7">
    <source>
        <dbReference type="EMBL" id="KAF9465406.1"/>
    </source>
</evidence>
<gene>
    <name evidence="7" type="ORF">BDZ94DRAFT_1159930</name>
</gene>
<keyword evidence="5 6" id="KW-0408">Iron</keyword>
<accession>A0A9P5YCL8</accession>
<evidence type="ECO:0000256" key="4">
    <source>
        <dbReference type="ARBA" id="ARBA00023002"/>
    </source>
</evidence>
<reference evidence="7" key="1">
    <citation type="submission" date="2020-11" db="EMBL/GenBank/DDBJ databases">
        <authorList>
            <consortium name="DOE Joint Genome Institute"/>
            <person name="Ahrendt S."/>
            <person name="Riley R."/>
            <person name="Andreopoulos W."/>
            <person name="Labutti K."/>
            <person name="Pangilinan J."/>
            <person name="Ruiz-Duenas F.J."/>
            <person name="Barrasa J.M."/>
            <person name="Sanchez-Garcia M."/>
            <person name="Camarero S."/>
            <person name="Miyauchi S."/>
            <person name="Serrano A."/>
            <person name="Linde D."/>
            <person name="Babiker R."/>
            <person name="Drula E."/>
            <person name="Ayuso-Fernandez I."/>
            <person name="Pacheco R."/>
            <person name="Padilla G."/>
            <person name="Ferreira P."/>
            <person name="Barriuso J."/>
            <person name="Kellner H."/>
            <person name="Castanera R."/>
            <person name="Alfaro M."/>
            <person name="Ramirez L."/>
            <person name="Pisabarro A.G."/>
            <person name="Kuo A."/>
            <person name="Tritt A."/>
            <person name="Lipzen A."/>
            <person name="He G."/>
            <person name="Yan M."/>
            <person name="Ng V."/>
            <person name="Cullen D."/>
            <person name="Martin F."/>
            <person name="Rosso M.-N."/>
            <person name="Henrissat B."/>
            <person name="Hibbett D."/>
            <person name="Martinez A.T."/>
            <person name="Grigoriev I.V."/>
        </authorList>
    </citation>
    <scope>NUCLEOTIDE SEQUENCE</scope>
    <source>
        <strain evidence="7">CBS 247.69</strain>
    </source>
</reference>
<comment type="caution">
    <text evidence="7">The sequence shown here is derived from an EMBL/GenBank/DDBJ whole genome shotgun (WGS) entry which is preliminary data.</text>
</comment>
<dbReference type="PANTHER" id="PTHR11903">
    <property type="entry name" value="PROSTAGLANDIN G/H SYNTHASE"/>
    <property type="match status" value="1"/>
</dbReference>
<dbReference type="Gene3D" id="1.10.630.10">
    <property type="entry name" value="Cytochrome P450"/>
    <property type="match status" value="1"/>
</dbReference>
<dbReference type="OrthoDB" id="823504at2759"/>
<dbReference type="InterPro" id="IPR036396">
    <property type="entry name" value="Cyt_P450_sf"/>
</dbReference>
<evidence type="ECO:0000313" key="8">
    <source>
        <dbReference type="Proteomes" id="UP000807353"/>
    </source>
</evidence>
<dbReference type="InterPro" id="IPR050783">
    <property type="entry name" value="Oxylipin_biosynth_metab"/>
</dbReference>
<dbReference type="EMBL" id="MU150247">
    <property type="protein sequence ID" value="KAF9465406.1"/>
    <property type="molecule type" value="Genomic_DNA"/>
</dbReference>
<dbReference type="AlphaFoldDB" id="A0A9P5YCL8"/>
<evidence type="ECO:0000256" key="5">
    <source>
        <dbReference type="ARBA" id="ARBA00023004"/>
    </source>
</evidence>
<dbReference type="PRINTS" id="PR00457">
    <property type="entry name" value="ANPEROXIDASE"/>
</dbReference>
<name>A0A9P5YCL8_9AGAR</name>
<keyword evidence="3" id="KW-0223">Dioxygenase</keyword>
<dbReference type="CDD" id="cd09817">
    <property type="entry name" value="linoleate_diol_synthase_like"/>
    <property type="match status" value="1"/>
</dbReference>
<dbReference type="GO" id="GO:0020037">
    <property type="term" value="F:heme binding"/>
    <property type="evidence" value="ECO:0007669"/>
    <property type="project" value="InterPro"/>
</dbReference>
<dbReference type="InterPro" id="IPR019791">
    <property type="entry name" value="Haem_peroxidase_animal"/>
</dbReference>
<dbReference type="Proteomes" id="UP000807353">
    <property type="component" value="Unassembled WGS sequence"/>
</dbReference>
<keyword evidence="1 6" id="KW-0349">Heme</keyword>
<dbReference type="GO" id="GO:0016705">
    <property type="term" value="F:oxidoreductase activity, acting on paired donors, with incorporation or reduction of molecular oxygen"/>
    <property type="evidence" value="ECO:0007669"/>
    <property type="project" value="InterPro"/>
</dbReference>
<dbReference type="GO" id="GO:0004601">
    <property type="term" value="F:peroxidase activity"/>
    <property type="evidence" value="ECO:0007669"/>
    <property type="project" value="UniProtKB-KW"/>
</dbReference>
<dbReference type="InterPro" id="IPR010255">
    <property type="entry name" value="Haem_peroxidase_sf"/>
</dbReference>
<sequence length="1098" mass="122854">MSIIRSFAQSIDLYIASRAPLDTDGEKLPRRHFEETVSDIHDLVHKRAFELSDLPAYIDALKNANGVGLDDRELLLEKVLVLMSRLENLPLSMKFQKAVITLLYDDLPHPPSSYVRTIQSNPPVPTPLAQDVDYAFRSADGSNYNPSFPTMGMAGTPYARSVPATRSIPKHVLPEPGLVFDTLLRREKEFTPHPDGVSSLFFAFADLVIHSIFHTRHGDAMINDTSSYLDLSILYGDSESQQNKVRKNDGTGRLHNDVFSDRRLLYMPPASGALLVLLSRNHNYIAEKLLDINENGTFSNPPPTNPVNRKKQDDEIFHRTRLVNCGYFMQIILGDYVGVILGLARDGSDWRLEPLMNVREPDHEVLPRGAGNVVSVEFNLLYRWHSTLSQQDAAWTDGLFKKLLNGKEPSKVTKEDFRDAAHEHFIPRGDDDVKKWTFGGLARDTSGRFKDDDLAEIIQNATENIAGAFQARGIPESLRIVEILAMEQAREWGTCSLNEFRKFLGLRPYKTFKEWNSDEKIHKAAAGLYKDIDNLELHVGLQAEEAKNPGPGAGLCPGYTISRAILADAVVLSRGDRFMTTEMTPHNFTSWGYNDCQYDKKDGSFGGLLTKLLFRTLPDHYPTGSAYAHFPFLVPESMKKQAAINTKISKAYIWTRPAKPSRTITVNKYDDVKQVLSEKRFLSGYDERLLKISRQAVVDEEEAAFFVGRERLSVGKRNVELLLPLSEHHDGTWANYFVEEALSLIKEKSFLHAGDHQTKYVDIVRDVINLLPVHWISEQILGLPLKTITNPHGAWYEQEVYTMFADVGRYVFMNLDPADDWHLRESATECFAKVDGFVQPHLRSNGSGLSITDSLHHQGIETYHSHAFLRQAQAANKDAKKSELSAFAFAAVVPTAAHFSQAIAHIVDFFLDDDKRQAREDIVRLAALPHDKDAIAKIMGYAREALRINPPVSGVYRTAGELVDVGGVRVEAGERLFASVVDANLDTTEFGPNPTSPSYSRRVEKAGILGLGEHGLLSSKFFESTVPQVLGTILGLKDISRGPDLSGNFASFTEKLHGSPMQLYINAEAQVTPFPESLIIQVWVTPTFTKPALTVLSV</sequence>
<dbReference type="SUPFAM" id="SSF48113">
    <property type="entry name" value="Heme-dependent peroxidases"/>
    <property type="match status" value="1"/>
</dbReference>
<dbReference type="PANTHER" id="PTHR11903:SF37">
    <property type="entry name" value="PSI-PRODUCING OXYGENASE A"/>
    <property type="match status" value="1"/>
</dbReference>
<dbReference type="PROSITE" id="PS50292">
    <property type="entry name" value="PEROXIDASE_3"/>
    <property type="match status" value="1"/>
</dbReference>
<keyword evidence="4" id="KW-0560">Oxidoreductase</keyword>
<evidence type="ECO:0000256" key="2">
    <source>
        <dbReference type="ARBA" id="ARBA00022723"/>
    </source>
</evidence>
<dbReference type="Pfam" id="PF03098">
    <property type="entry name" value="An_peroxidase"/>
    <property type="match status" value="2"/>
</dbReference>
<dbReference type="GO" id="GO:0006631">
    <property type="term" value="P:fatty acid metabolic process"/>
    <property type="evidence" value="ECO:0007669"/>
    <property type="project" value="UniProtKB-ARBA"/>
</dbReference>
<dbReference type="InterPro" id="IPR034812">
    <property type="entry name" value="Ppo-like_N"/>
</dbReference>
<keyword evidence="2 6" id="KW-0479">Metal-binding</keyword>
<evidence type="ECO:0000256" key="6">
    <source>
        <dbReference type="PIRSR" id="PIRSR619791-2"/>
    </source>
</evidence>
<protein>
    <submittedName>
        <fullName evidence="7">Heme peroxidase</fullName>
    </submittedName>
</protein>
<dbReference type="Gene3D" id="1.10.640.10">
    <property type="entry name" value="Haem peroxidase domain superfamily, animal type"/>
    <property type="match status" value="1"/>
</dbReference>
<dbReference type="GO" id="GO:0051213">
    <property type="term" value="F:dioxygenase activity"/>
    <property type="evidence" value="ECO:0007669"/>
    <property type="project" value="UniProtKB-KW"/>
</dbReference>
<evidence type="ECO:0000256" key="3">
    <source>
        <dbReference type="ARBA" id="ARBA00022964"/>
    </source>
</evidence>
<dbReference type="GO" id="GO:0006979">
    <property type="term" value="P:response to oxidative stress"/>
    <property type="evidence" value="ECO:0007669"/>
    <property type="project" value="InterPro"/>
</dbReference>
<dbReference type="GO" id="GO:0004497">
    <property type="term" value="F:monooxygenase activity"/>
    <property type="evidence" value="ECO:0007669"/>
    <property type="project" value="InterPro"/>
</dbReference>